<evidence type="ECO:0000313" key="3">
    <source>
        <dbReference type="EMBL" id="MBM7127408.1"/>
    </source>
</evidence>
<comment type="caution">
    <text evidence="3">The sequence shown here is derived from an EMBL/GenBank/DDBJ whole genome shotgun (WGS) entry which is preliminary data.</text>
</comment>
<dbReference type="InterPro" id="IPR052906">
    <property type="entry name" value="Type_IV_Methyl-Rstrct_Enzyme"/>
</dbReference>
<accession>A0ABS2K991</accession>
<sequence length="229" mass="26112">MAKHGTHRIEHLLLVHWPAGTLLGVSAWVGVRYGTGEQSAVHMTIVWMLLIACWCCALLCCMGYRRRMHRLVVRDQLVELRQMHWRAFEGRVAQAFRYRGYAVEQMTDDHADHSDMDNGLDLIVHKHGLTTLVQCRHWGNRHVDVKDVREMHSLMKFHHASAVKIVACGDYTEDAWKFAAGKPFELIYGETLLAMLSDAQLPIDPSVVPFRAPASPPPMHHRPRTAAHT</sequence>
<organism evidence="3 4">
    <name type="scientific">Dyella flava</name>
    <dbReference type="NCBI Taxonomy" id="1920170"/>
    <lineage>
        <taxon>Bacteria</taxon>
        <taxon>Pseudomonadati</taxon>
        <taxon>Pseudomonadota</taxon>
        <taxon>Gammaproteobacteria</taxon>
        <taxon>Lysobacterales</taxon>
        <taxon>Rhodanobacteraceae</taxon>
        <taxon>Dyella</taxon>
    </lineage>
</organism>
<dbReference type="GO" id="GO:0004519">
    <property type="term" value="F:endonuclease activity"/>
    <property type="evidence" value="ECO:0007669"/>
    <property type="project" value="UniProtKB-KW"/>
</dbReference>
<reference evidence="3" key="1">
    <citation type="submission" date="2020-10" db="EMBL/GenBank/DDBJ databases">
        <title>Phylogeny of dyella-like bacteria.</title>
        <authorList>
            <person name="Fu J."/>
        </authorList>
    </citation>
    <scope>NUCLEOTIDE SEQUENCE</scope>
    <source>
        <strain evidence="3">DHOC52</strain>
    </source>
</reference>
<dbReference type="PANTHER" id="PTHR30015:SF7">
    <property type="entry name" value="TYPE IV METHYL-DIRECTED RESTRICTION ENZYME ECOKMRR"/>
    <property type="match status" value="1"/>
</dbReference>
<dbReference type="InterPro" id="IPR007560">
    <property type="entry name" value="Restrct_endonuc_IV_Mrr"/>
</dbReference>
<feature type="transmembrane region" description="Helical" evidence="1">
    <location>
        <begin position="45"/>
        <end position="64"/>
    </location>
</feature>
<feature type="domain" description="Restriction endonuclease type IV Mrr" evidence="2">
    <location>
        <begin position="80"/>
        <end position="196"/>
    </location>
</feature>
<dbReference type="EMBL" id="JADIKE010000039">
    <property type="protein sequence ID" value="MBM7127408.1"/>
    <property type="molecule type" value="Genomic_DNA"/>
</dbReference>
<dbReference type="Proteomes" id="UP001430149">
    <property type="component" value="Unassembled WGS sequence"/>
</dbReference>
<keyword evidence="1" id="KW-0812">Transmembrane</keyword>
<feature type="transmembrane region" description="Helical" evidence="1">
    <location>
        <begin position="12"/>
        <end position="33"/>
    </location>
</feature>
<dbReference type="Pfam" id="PF04471">
    <property type="entry name" value="Mrr_cat"/>
    <property type="match status" value="1"/>
</dbReference>
<evidence type="ECO:0000259" key="2">
    <source>
        <dbReference type="Pfam" id="PF04471"/>
    </source>
</evidence>
<name>A0ABS2K991_9GAMM</name>
<evidence type="ECO:0000256" key="1">
    <source>
        <dbReference type="SAM" id="Phobius"/>
    </source>
</evidence>
<keyword evidence="1" id="KW-1133">Transmembrane helix</keyword>
<dbReference type="Gene3D" id="3.40.1350.10">
    <property type="match status" value="1"/>
</dbReference>
<dbReference type="RefSeq" id="WP_204683940.1">
    <property type="nucleotide sequence ID" value="NZ_BSNR01000014.1"/>
</dbReference>
<keyword evidence="3" id="KW-0378">Hydrolase</keyword>
<proteinExistence type="predicted"/>
<evidence type="ECO:0000313" key="4">
    <source>
        <dbReference type="Proteomes" id="UP001430149"/>
    </source>
</evidence>
<dbReference type="PANTHER" id="PTHR30015">
    <property type="entry name" value="MRR RESTRICTION SYSTEM PROTEIN"/>
    <property type="match status" value="1"/>
</dbReference>
<dbReference type="SUPFAM" id="SSF52980">
    <property type="entry name" value="Restriction endonuclease-like"/>
    <property type="match status" value="1"/>
</dbReference>
<keyword evidence="1" id="KW-0472">Membrane</keyword>
<keyword evidence="3" id="KW-0540">Nuclease</keyword>
<keyword evidence="3" id="KW-0255">Endonuclease</keyword>
<dbReference type="InterPro" id="IPR011335">
    <property type="entry name" value="Restrct_endonuc-II-like"/>
</dbReference>
<protein>
    <submittedName>
        <fullName evidence="3">Restriction endonuclease</fullName>
    </submittedName>
</protein>
<gene>
    <name evidence="3" type="ORF">ISP19_18690</name>
</gene>
<dbReference type="InterPro" id="IPR011856">
    <property type="entry name" value="tRNA_endonuc-like_dom_sf"/>
</dbReference>
<keyword evidence="4" id="KW-1185">Reference proteome</keyword>